<dbReference type="InterPro" id="IPR047141">
    <property type="entry name" value="Stealth"/>
</dbReference>
<gene>
    <name evidence="2" type="ORF">MNB_SV-10-1464</name>
</gene>
<keyword evidence="1 2" id="KW-0808">Transferase</keyword>
<dbReference type="AlphaFoldDB" id="A0A1W1C5B4"/>
<dbReference type="GO" id="GO:0016740">
    <property type="term" value="F:transferase activity"/>
    <property type="evidence" value="ECO:0007669"/>
    <property type="project" value="UniProtKB-KW"/>
</dbReference>
<name>A0A1W1C5B4_9ZZZZ</name>
<organism evidence="2">
    <name type="scientific">hydrothermal vent metagenome</name>
    <dbReference type="NCBI Taxonomy" id="652676"/>
    <lineage>
        <taxon>unclassified sequences</taxon>
        <taxon>metagenomes</taxon>
        <taxon>ecological metagenomes</taxon>
    </lineage>
</organism>
<evidence type="ECO:0000313" key="2">
    <source>
        <dbReference type="EMBL" id="SFV60902.1"/>
    </source>
</evidence>
<reference evidence="2" key="1">
    <citation type="submission" date="2016-10" db="EMBL/GenBank/DDBJ databases">
        <authorList>
            <person name="de Groot N.N."/>
        </authorList>
    </citation>
    <scope>NUCLEOTIDE SEQUENCE</scope>
</reference>
<accession>A0A1W1C5B4</accession>
<dbReference type="PANTHER" id="PTHR24045">
    <property type="match status" value="1"/>
</dbReference>
<sequence length="229" mass="26717">MHHIQDLAEEFIFFNDDFFIVSPLEKERFFKDGLPCDAFVSNAISSSEGVGHFVLNNLEILNRHFHKRDTFKSHFRKVFNLKYGFDGFVRNVALSLWPRFTGFVDPHMPQPFLKSTFEEVWEREKKILDQTSASKFRNCDDTNQYLFRYWQLAKGAFSPVSMKDTKYLTLSMQNLKSGEVTEAITSEKYAMICLNDNEAIGSQEDFEEAKRIIGDAFEKLLPEKSSFEL</sequence>
<proteinExistence type="predicted"/>
<evidence type="ECO:0000256" key="1">
    <source>
        <dbReference type="ARBA" id="ARBA00022679"/>
    </source>
</evidence>
<dbReference type="EMBL" id="FPHL01000023">
    <property type="protein sequence ID" value="SFV60902.1"/>
    <property type="molecule type" value="Genomic_DNA"/>
</dbReference>
<dbReference type="PANTHER" id="PTHR24045:SF0">
    <property type="entry name" value="N-ACETYLGLUCOSAMINE-1-PHOSPHOTRANSFERASE SUBUNITS ALPHA_BETA"/>
    <property type="match status" value="1"/>
</dbReference>
<protein>
    <submittedName>
        <fullName evidence="2">Glycosyltransferase</fullName>
    </submittedName>
</protein>